<evidence type="ECO:0000313" key="3">
    <source>
        <dbReference type="EMBL" id="MSV23818.1"/>
    </source>
</evidence>
<comment type="caution">
    <text evidence="3">The sequence shown here is derived from an EMBL/GenBank/DDBJ whole genome shotgun (WGS) entry which is preliminary data.</text>
</comment>
<name>A0A6I2UNM2_9FIRM</name>
<feature type="transmembrane region" description="Helical" evidence="2">
    <location>
        <begin position="31"/>
        <end position="51"/>
    </location>
</feature>
<evidence type="ECO:0000313" key="4">
    <source>
        <dbReference type="Proteomes" id="UP000430222"/>
    </source>
</evidence>
<accession>A0A6I2UNM2</accession>
<gene>
    <name evidence="3" type="ORF">FYJ78_01160</name>
</gene>
<evidence type="ECO:0000256" key="2">
    <source>
        <dbReference type="SAM" id="Phobius"/>
    </source>
</evidence>
<proteinExistence type="predicted"/>
<feature type="region of interest" description="Disordered" evidence="1">
    <location>
        <begin position="1"/>
        <end position="22"/>
    </location>
</feature>
<feature type="transmembrane region" description="Helical" evidence="2">
    <location>
        <begin position="57"/>
        <end position="72"/>
    </location>
</feature>
<dbReference type="RefSeq" id="WP_154619554.1">
    <property type="nucleotide sequence ID" value="NZ_CBCTNG010000005.1"/>
</dbReference>
<dbReference type="AlphaFoldDB" id="A0A6I2UNM2"/>
<keyword evidence="2" id="KW-1133">Transmembrane helix</keyword>
<reference evidence="3 4" key="1">
    <citation type="submission" date="2019-08" db="EMBL/GenBank/DDBJ databases">
        <title>In-depth cultivation of the pig gut microbiome towards novel bacterial diversity and tailored functional studies.</title>
        <authorList>
            <person name="Wylensek D."/>
            <person name="Hitch T.C.A."/>
            <person name="Clavel T."/>
        </authorList>
    </citation>
    <scope>NUCLEOTIDE SEQUENCE [LARGE SCALE GENOMIC DNA]</scope>
    <source>
        <strain evidence="4">WCA-380-WT-3B3</strain>
    </source>
</reference>
<protein>
    <submittedName>
        <fullName evidence="3">Uncharacterized protein</fullName>
    </submittedName>
</protein>
<keyword evidence="2" id="KW-0812">Transmembrane</keyword>
<evidence type="ECO:0000256" key="1">
    <source>
        <dbReference type="SAM" id="MobiDB-lite"/>
    </source>
</evidence>
<dbReference type="EMBL" id="VUNL01000001">
    <property type="protein sequence ID" value="MSV23818.1"/>
    <property type="molecule type" value="Genomic_DNA"/>
</dbReference>
<keyword evidence="4" id="KW-1185">Reference proteome</keyword>
<organism evidence="3 4">
    <name type="scientific">Selenomonas montiformis</name>
    <dbReference type="NCBI Taxonomy" id="2652285"/>
    <lineage>
        <taxon>Bacteria</taxon>
        <taxon>Bacillati</taxon>
        <taxon>Bacillota</taxon>
        <taxon>Negativicutes</taxon>
        <taxon>Selenomonadales</taxon>
        <taxon>Selenomonadaceae</taxon>
        <taxon>Selenomonas</taxon>
    </lineage>
</organism>
<feature type="compositionally biased region" description="Basic and acidic residues" evidence="1">
    <location>
        <begin position="12"/>
        <end position="22"/>
    </location>
</feature>
<sequence>MAKQYKKLQKKIYPEKKDPHDKEKEKIGKDYLLIAVCCFTFVVTIFGWPHFDDLNRAMYILLTLSLGLTYAYRHARLSDNARIYVNRASLCSMGLAIGLFCLSLFKTFAG</sequence>
<feature type="transmembrane region" description="Helical" evidence="2">
    <location>
        <begin position="84"/>
        <end position="105"/>
    </location>
</feature>
<dbReference type="Proteomes" id="UP000430222">
    <property type="component" value="Unassembled WGS sequence"/>
</dbReference>
<feature type="compositionally biased region" description="Basic residues" evidence="1">
    <location>
        <begin position="1"/>
        <end position="10"/>
    </location>
</feature>
<keyword evidence="2" id="KW-0472">Membrane</keyword>